<dbReference type="GO" id="GO:0005794">
    <property type="term" value="C:Golgi apparatus"/>
    <property type="evidence" value="ECO:0007669"/>
    <property type="project" value="UniProtKB-SubCell"/>
</dbReference>
<dbReference type="InterPro" id="IPR044565">
    <property type="entry name" value="Sec22"/>
</dbReference>
<feature type="domain" description="Longin" evidence="10">
    <location>
        <begin position="6"/>
        <end position="68"/>
    </location>
</feature>
<dbReference type="GO" id="GO:0015031">
    <property type="term" value="P:protein transport"/>
    <property type="evidence" value="ECO:0007669"/>
    <property type="project" value="UniProtKB-KW"/>
</dbReference>
<comment type="similarity">
    <text evidence="4">Belongs to the synaptobrevin family.</text>
</comment>
<evidence type="ECO:0000256" key="2">
    <source>
        <dbReference type="ARBA" id="ARBA00004198"/>
    </source>
</evidence>
<reference evidence="11 12" key="1">
    <citation type="submission" date="2018-01" db="EMBL/GenBank/DDBJ databases">
        <title>Comparison of the Chinese Bamboo Partridge and Red Junglefowl genome sequences highlights the importance of demography in genome evolution.</title>
        <authorList>
            <person name="Tiley G.P."/>
            <person name="Kimball R.T."/>
            <person name="Braun E.L."/>
            <person name="Burleigh J.G."/>
        </authorList>
    </citation>
    <scope>NUCLEOTIDE SEQUENCE [LARGE SCALE GENOMIC DNA]</scope>
    <source>
        <strain evidence="11">RTK389</strain>
        <tissue evidence="11">Blood</tissue>
    </source>
</reference>
<evidence type="ECO:0000259" key="10">
    <source>
        <dbReference type="PROSITE" id="PS50859"/>
    </source>
</evidence>
<protein>
    <recommendedName>
        <fullName evidence="10">Longin domain-containing protein</fullName>
    </recommendedName>
</protein>
<comment type="caution">
    <text evidence="11">The sequence shown here is derived from an EMBL/GenBank/DDBJ whole genome shotgun (WGS) entry which is preliminary data.</text>
</comment>
<evidence type="ECO:0000256" key="9">
    <source>
        <dbReference type="ARBA" id="ARBA00024188"/>
    </source>
</evidence>
<gene>
    <name evidence="11" type="ORF">CIB84_011717</name>
</gene>
<dbReference type="PANTHER" id="PTHR45837">
    <property type="entry name" value="VESICLE-TRAFFICKING PROTEIN SEC22B"/>
    <property type="match status" value="1"/>
</dbReference>
<evidence type="ECO:0000256" key="6">
    <source>
        <dbReference type="ARBA" id="ARBA00023054"/>
    </source>
</evidence>
<sequence>MVLLTMIARVADGLPLAASMQEDEQSGRDLQQYQSQAKQLFRKLNEQSPTRCTLEAGAMAFQALTAEGSISQDRTSCDVRESVAELAEKTVNVSSLISSKKILALMKSEARTKAAGVILIKWNL</sequence>
<keyword evidence="6" id="KW-0175">Coiled coil</keyword>
<accession>A0A2P4SKA2</accession>
<comment type="subcellular location">
    <subcellularLocation>
        <location evidence="1">Endoplasmic reticulum membrane</location>
        <topology evidence="1">Single-pass type IV membrane protein</topology>
    </subcellularLocation>
    <subcellularLocation>
        <location evidence="9">Golgi apparatus</location>
        <location evidence="9">cis-Golgi network membrane</location>
    </subcellularLocation>
    <subcellularLocation>
        <location evidence="2">Golgi apparatus</location>
        <location evidence="2">trans-Golgi network membrane</location>
    </subcellularLocation>
    <subcellularLocation>
        <location evidence="3">Melanosome</location>
    </subcellularLocation>
</comment>
<evidence type="ECO:0000313" key="11">
    <source>
        <dbReference type="EMBL" id="POI24533.1"/>
    </source>
</evidence>
<dbReference type="OrthoDB" id="1719357at2759"/>
<keyword evidence="12" id="KW-1185">Reference proteome</keyword>
<dbReference type="GO" id="GO:0006890">
    <property type="term" value="P:retrograde vesicle-mediated transport, Golgi to endoplasmic reticulum"/>
    <property type="evidence" value="ECO:0007669"/>
    <property type="project" value="InterPro"/>
</dbReference>
<dbReference type="InterPro" id="IPR011012">
    <property type="entry name" value="Longin-like_dom_sf"/>
</dbReference>
<dbReference type="GO" id="GO:0006888">
    <property type="term" value="P:endoplasmic reticulum to Golgi vesicle-mediated transport"/>
    <property type="evidence" value="ECO:0007669"/>
    <property type="project" value="InterPro"/>
</dbReference>
<dbReference type="Proteomes" id="UP000237246">
    <property type="component" value="Unassembled WGS sequence"/>
</dbReference>
<keyword evidence="5" id="KW-0813">Transport</keyword>
<keyword evidence="7" id="KW-0472">Membrane</keyword>
<dbReference type="EMBL" id="PPHD01040449">
    <property type="protein sequence ID" value="POI24533.1"/>
    <property type="molecule type" value="Genomic_DNA"/>
</dbReference>
<comment type="function">
    <text evidence="8">SNARE involved in targeting and fusion of ER-derived transport vesicles with the Golgi complex as well as Golgi-derived retrograde transport vesicles with the ER.</text>
</comment>
<evidence type="ECO:0000256" key="8">
    <source>
        <dbReference type="ARBA" id="ARBA00024173"/>
    </source>
</evidence>
<dbReference type="AlphaFoldDB" id="A0A2P4SKA2"/>
<evidence type="ECO:0000256" key="3">
    <source>
        <dbReference type="ARBA" id="ARBA00004223"/>
    </source>
</evidence>
<dbReference type="PROSITE" id="PS50859">
    <property type="entry name" value="LONGIN"/>
    <property type="match status" value="1"/>
</dbReference>
<dbReference type="InterPro" id="IPR010908">
    <property type="entry name" value="Longin_dom"/>
</dbReference>
<organism evidence="11 12">
    <name type="scientific">Bambusicola thoracicus</name>
    <name type="common">Chinese bamboo-partridge</name>
    <name type="synonym">Perdix thoracica</name>
    <dbReference type="NCBI Taxonomy" id="9083"/>
    <lineage>
        <taxon>Eukaryota</taxon>
        <taxon>Metazoa</taxon>
        <taxon>Chordata</taxon>
        <taxon>Craniata</taxon>
        <taxon>Vertebrata</taxon>
        <taxon>Euteleostomi</taxon>
        <taxon>Archelosauria</taxon>
        <taxon>Archosauria</taxon>
        <taxon>Dinosauria</taxon>
        <taxon>Saurischia</taxon>
        <taxon>Theropoda</taxon>
        <taxon>Coelurosauria</taxon>
        <taxon>Aves</taxon>
        <taxon>Neognathae</taxon>
        <taxon>Galloanserae</taxon>
        <taxon>Galliformes</taxon>
        <taxon>Phasianidae</taxon>
        <taxon>Perdicinae</taxon>
        <taxon>Bambusicola</taxon>
    </lineage>
</organism>
<dbReference type="GO" id="GO:0005789">
    <property type="term" value="C:endoplasmic reticulum membrane"/>
    <property type="evidence" value="ECO:0007669"/>
    <property type="project" value="UniProtKB-SubCell"/>
</dbReference>
<evidence type="ECO:0000256" key="4">
    <source>
        <dbReference type="ARBA" id="ARBA00008025"/>
    </source>
</evidence>
<evidence type="ECO:0000256" key="5">
    <source>
        <dbReference type="ARBA" id="ARBA00022927"/>
    </source>
</evidence>
<dbReference type="Gene3D" id="3.30.450.50">
    <property type="entry name" value="Longin domain"/>
    <property type="match status" value="1"/>
</dbReference>
<proteinExistence type="inferred from homology"/>
<keyword evidence="5" id="KW-0653">Protein transport</keyword>
<dbReference type="GO" id="GO:0042470">
    <property type="term" value="C:melanosome"/>
    <property type="evidence" value="ECO:0007669"/>
    <property type="project" value="UniProtKB-SubCell"/>
</dbReference>
<evidence type="ECO:0000256" key="7">
    <source>
        <dbReference type="ARBA" id="ARBA00023136"/>
    </source>
</evidence>
<dbReference type="GO" id="GO:0005484">
    <property type="term" value="F:SNAP receptor activity"/>
    <property type="evidence" value="ECO:0007669"/>
    <property type="project" value="InterPro"/>
</dbReference>
<dbReference type="SUPFAM" id="SSF64356">
    <property type="entry name" value="SNARE-like"/>
    <property type="match status" value="1"/>
</dbReference>
<evidence type="ECO:0000256" key="1">
    <source>
        <dbReference type="ARBA" id="ARBA00004163"/>
    </source>
</evidence>
<name>A0A2P4SKA2_BAMTH</name>
<evidence type="ECO:0000313" key="12">
    <source>
        <dbReference type="Proteomes" id="UP000237246"/>
    </source>
</evidence>